<dbReference type="Pfam" id="PF11139">
    <property type="entry name" value="SfLAP"/>
    <property type="match status" value="1"/>
</dbReference>
<keyword evidence="1" id="KW-0812">Transmembrane</keyword>
<evidence type="ECO:0000313" key="3">
    <source>
        <dbReference type="Proteomes" id="UP000471126"/>
    </source>
</evidence>
<evidence type="ECO:0000256" key="1">
    <source>
        <dbReference type="SAM" id="Phobius"/>
    </source>
</evidence>
<dbReference type="InterPro" id="IPR021315">
    <property type="entry name" value="Gap/Sap"/>
</dbReference>
<feature type="transmembrane region" description="Helical" evidence="1">
    <location>
        <begin position="80"/>
        <end position="98"/>
    </location>
</feature>
<feature type="transmembrane region" description="Helical" evidence="1">
    <location>
        <begin position="110"/>
        <end position="132"/>
    </location>
</feature>
<sequence>MTSTLLVGIAGLAALDSLNPATIAGVALILLAPLRRRLATALAFVAGAYLTVLAIGVAVYGGAGLAADLVTGGLVWVRRGAFGLAALLLLVAAVRRLRPQQRSAVVLPRWFGPWTAAPVGVLVTAADLPNAFPYLIAIERLVTADVPLATGLWVLAGYAVVYCLPCLALLAAGTLHGERVRRRLQRVYDRIGQARTVPRSIPAALGLVLLGAAAAAIAARV</sequence>
<dbReference type="RefSeq" id="WP_163476391.1">
    <property type="nucleotide sequence ID" value="NZ_JAAGWE010000014.1"/>
</dbReference>
<keyword evidence="1" id="KW-1133">Transmembrane helix</keyword>
<gene>
    <name evidence="2" type="ORF">GCU54_09420</name>
</gene>
<feature type="transmembrane region" description="Helical" evidence="1">
    <location>
        <begin position="152"/>
        <end position="175"/>
    </location>
</feature>
<reference evidence="2 3" key="1">
    <citation type="submission" date="2019-12" db="EMBL/GenBank/DDBJ databases">
        <title>WGS of CPCC 203550 I12A-02606.</title>
        <authorList>
            <person name="Jiang Z."/>
        </authorList>
    </citation>
    <scope>NUCLEOTIDE SEQUENCE [LARGE SCALE GENOMIC DNA]</scope>
    <source>
        <strain evidence="2 3">I12A-02606</strain>
    </source>
</reference>
<accession>A0A6P0GG23</accession>
<proteinExistence type="predicted"/>
<dbReference type="EMBL" id="JAAGWE010000014">
    <property type="protein sequence ID" value="NEM06233.1"/>
    <property type="molecule type" value="Genomic_DNA"/>
</dbReference>
<feature type="transmembrane region" description="Helical" evidence="1">
    <location>
        <begin position="196"/>
        <end position="219"/>
    </location>
</feature>
<organism evidence="2 3">
    <name type="scientific">Geodermatophilus normandii</name>
    <dbReference type="NCBI Taxonomy" id="1137989"/>
    <lineage>
        <taxon>Bacteria</taxon>
        <taxon>Bacillati</taxon>
        <taxon>Actinomycetota</taxon>
        <taxon>Actinomycetes</taxon>
        <taxon>Geodermatophilales</taxon>
        <taxon>Geodermatophilaceae</taxon>
        <taxon>Geodermatophilus</taxon>
    </lineage>
</organism>
<dbReference type="AlphaFoldDB" id="A0A6P0GG23"/>
<dbReference type="Proteomes" id="UP000471126">
    <property type="component" value="Unassembled WGS sequence"/>
</dbReference>
<evidence type="ECO:0000313" key="2">
    <source>
        <dbReference type="EMBL" id="NEM06233.1"/>
    </source>
</evidence>
<name>A0A6P0GG23_9ACTN</name>
<keyword evidence="1" id="KW-0472">Membrane</keyword>
<feature type="transmembrane region" description="Helical" evidence="1">
    <location>
        <begin position="6"/>
        <end position="31"/>
    </location>
</feature>
<feature type="transmembrane region" description="Helical" evidence="1">
    <location>
        <begin position="38"/>
        <end position="60"/>
    </location>
</feature>
<evidence type="ECO:0008006" key="4">
    <source>
        <dbReference type="Google" id="ProtNLM"/>
    </source>
</evidence>
<comment type="caution">
    <text evidence="2">The sequence shown here is derived from an EMBL/GenBank/DDBJ whole genome shotgun (WGS) entry which is preliminary data.</text>
</comment>
<protein>
    <recommendedName>
        <fullName evidence="4">Sap-like sulfolipid-1-addressing protein</fullName>
    </recommendedName>
</protein>